<feature type="transmembrane region" description="Helical" evidence="1">
    <location>
        <begin position="12"/>
        <end position="30"/>
    </location>
</feature>
<gene>
    <name evidence="2" type="ORF">BTO15_00125</name>
</gene>
<name>A0ABN5F1U9_9FLAO</name>
<dbReference type="EMBL" id="CP019336">
    <property type="protein sequence ID" value="AUC20615.1"/>
    <property type="molecule type" value="Genomic_DNA"/>
</dbReference>
<evidence type="ECO:0000256" key="1">
    <source>
        <dbReference type="SAM" id="Phobius"/>
    </source>
</evidence>
<accession>A0ABN5F1U9</accession>
<evidence type="ECO:0000313" key="3">
    <source>
        <dbReference type="Proteomes" id="UP000232721"/>
    </source>
</evidence>
<keyword evidence="1" id="KW-0472">Membrane</keyword>
<proteinExistence type="predicted"/>
<keyword evidence="3" id="KW-1185">Reference proteome</keyword>
<evidence type="ECO:0000313" key="2">
    <source>
        <dbReference type="EMBL" id="AUC20615.1"/>
    </source>
</evidence>
<keyword evidence="1" id="KW-0812">Transmembrane</keyword>
<protein>
    <submittedName>
        <fullName evidence="2">Uncharacterized protein</fullName>
    </submittedName>
</protein>
<reference evidence="2 3" key="1">
    <citation type="submission" date="2017-02" db="EMBL/GenBank/DDBJ databases">
        <title>Trade-off between light-utilization and light-protection in marine flavobacteria.</title>
        <authorList>
            <person name="Kumagai Y."/>
            <person name="Yoshizawa S."/>
            <person name="Kogure K."/>
            <person name="Iwasaki W."/>
        </authorList>
    </citation>
    <scope>NUCLEOTIDE SEQUENCE [LARGE SCALE GENOMIC DNA]</scope>
    <source>
        <strain evidence="2 3">KCTC 23670</strain>
    </source>
</reference>
<dbReference type="RefSeq" id="WP_208889912.1">
    <property type="nucleotide sequence ID" value="NZ_CP019336.1"/>
</dbReference>
<sequence>MKEQFHNILTGKLSDFVGLFAFAYFFSVVFKDKVKLIFIITGILFIFWKSNSSQFLIDYLNNIGIGINRVVDYSDLIALSILPLSYLYRTQNNIGIKKINLLPKELIIGICSFAFIATTLPRESGELNLKSEYQTQVEIPKEELIRTLLKASVNNVDSKYRIVIELPRKKSRVFVSTIISELENNRTNIKLDSILYFVTESSGFFSGVKKKNVNYIKNLKIEEFEKLFIEQKIKILNEK</sequence>
<keyword evidence="1" id="KW-1133">Transmembrane helix</keyword>
<organism evidence="2 3">
    <name type="scientific">Polaribacter sejongensis</name>
    <dbReference type="NCBI Taxonomy" id="985043"/>
    <lineage>
        <taxon>Bacteria</taxon>
        <taxon>Pseudomonadati</taxon>
        <taxon>Bacteroidota</taxon>
        <taxon>Flavobacteriia</taxon>
        <taxon>Flavobacteriales</taxon>
        <taxon>Flavobacteriaceae</taxon>
    </lineage>
</organism>
<dbReference type="Proteomes" id="UP000232721">
    <property type="component" value="Chromosome"/>
</dbReference>